<protein>
    <recommendedName>
        <fullName evidence="2">BRCT domain-containing protein</fullName>
    </recommendedName>
</protein>
<dbReference type="InterPro" id="IPR036420">
    <property type="entry name" value="BRCT_dom_sf"/>
</dbReference>
<comment type="caution">
    <text evidence="3">The sequence shown here is derived from an EMBL/GenBank/DDBJ whole genome shotgun (WGS) entry which is preliminary data.</text>
</comment>
<dbReference type="Gene3D" id="3.40.50.10190">
    <property type="entry name" value="BRCT domain"/>
    <property type="match status" value="1"/>
</dbReference>
<evidence type="ECO:0000259" key="2">
    <source>
        <dbReference type="SMART" id="SM00292"/>
    </source>
</evidence>
<sequence>MPPKNSSGTSVWVVTSAPDRESEGVVYSVNASETDASNAAKAQDAYVFQYDVMKSSALTKEKTAKSATGTKKTSKSPSVVAEDDEDDDMEDHAEDDAKAAKKAAAAERKAAADAKKADTAAKAKEKKDARKTIPQGVPNALGGLSILFTGTFELDRKSWEAAAVKYGATLSKKIADCDYVILGAKPGPKKLVEIDDDNIKTATESEFFEWVAEGGPNYRGPPAKKQKV</sequence>
<dbReference type="Pfam" id="PF00533">
    <property type="entry name" value="BRCT"/>
    <property type="match status" value="1"/>
</dbReference>
<feature type="region of interest" description="Disordered" evidence="1">
    <location>
        <begin position="1"/>
        <end position="23"/>
    </location>
</feature>
<keyword evidence="4" id="KW-1185">Reference proteome</keyword>
<accession>A0A1V8SGF9</accession>
<dbReference type="SUPFAM" id="SSF52113">
    <property type="entry name" value="BRCT domain"/>
    <property type="match status" value="1"/>
</dbReference>
<proteinExistence type="predicted"/>
<dbReference type="EMBL" id="NAJO01000047">
    <property type="protein sequence ID" value="OQN98216.1"/>
    <property type="molecule type" value="Genomic_DNA"/>
</dbReference>
<evidence type="ECO:0000313" key="3">
    <source>
        <dbReference type="EMBL" id="OQN98216.1"/>
    </source>
</evidence>
<dbReference type="OrthoDB" id="446168at2759"/>
<dbReference type="SMART" id="SM00292">
    <property type="entry name" value="BRCT"/>
    <property type="match status" value="1"/>
</dbReference>
<organism evidence="3 4">
    <name type="scientific">Cryoendolithus antarcticus</name>
    <dbReference type="NCBI Taxonomy" id="1507870"/>
    <lineage>
        <taxon>Eukaryota</taxon>
        <taxon>Fungi</taxon>
        <taxon>Dikarya</taxon>
        <taxon>Ascomycota</taxon>
        <taxon>Pezizomycotina</taxon>
        <taxon>Dothideomycetes</taxon>
        <taxon>Dothideomycetidae</taxon>
        <taxon>Cladosporiales</taxon>
        <taxon>Cladosporiaceae</taxon>
        <taxon>Cryoendolithus</taxon>
    </lineage>
</organism>
<evidence type="ECO:0000313" key="4">
    <source>
        <dbReference type="Proteomes" id="UP000192596"/>
    </source>
</evidence>
<name>A0A1V8SGF9_9PEZI</name>
<feature type="domain" description="BRCT" evidence="2">
    <location>
        <begin position="138"/>
        <end position="214"/>
    </location>
</feature>
<reference evidence="4" key="1">
    <citation type="submission" date="2017-03" db="EMBL/GenBank/DDBJ databases">
        <title>Genomes of endolithic fungi from Antarctica.</title>
        <authorList>
            <person name="Coleine C."/>
            <person name="Masonjones S."/>
            <person name="Stajich J.E."/>
        </authorList>
    </citation>
    <scope>NUCLEOTIDE SEQUENCE [LARGE SCALE GENOMIC DNA]</scope>
    <source>
        <strain evidence="4">CCFEE 5527</strain>
    </source>
</reference>
<feature type="compositionally biased region" description="Basic and acidic residues" evidence="1">
    <location>
        <begin position="95"/>
        <end position="131"/>
    </location>
</feature>
<evidence type="ECO:0000256" key="1">
    <source>
        <dbReference type="SAM" id="MobiDB-lite"/>
    </source>
</evidence>
<feature type="compositionally biased region" description="Acidic residues" evidence="1">
    <location>
        <begin position="81"/>
        <end position="94"/>
    </location>
</feature>
<dbReference type="InterPro" id="IPR001357">
    <property type="entry name" value="BRCT_dom"/>
</dbReference>
<dbReference type="AlphaFoldDB" id="A0A1V8SGF9"/>
<feature type="region of interest" description="Disordered" evidence="1">
    <location>
        <begin position="59"/>
        <end position="136"/>
    </location>
</feature>
<dbReference type="InParanoid" id="A0A1V8SGF9"/>
<dbReference type="STRING" id="1507870.A0A1V8SGF9"/>
<dbReference type="Proteomes" id="UP000192596">
    <property type="component" value="Unassembled WGS sequence"/>
</dbReference>
<gene>
    <name evidence="3" type="ORF">B0A48_15492</name>
</gene>
<feature type="compositionally biased region" description="Polar residues" evidence="1">
    <location>
        <begin position="1"/>
        <end position="13"/>
    </location>
</feature>